<dbReference type="AlphaFoldDB" id="A0A2P9AGC7"/>
<evidence type="ECO:0000313" key="2">
    <source>
        <dbReference type="Proteomes" id="UP000245698"/>
    </source>
</evidence>
<proteinExistence type="predicted"/>
<accession>A0A2P9AGC7</accession>
<dbReference type="Proteomes" id="UP000245698">
    <property type="component" value="Unassembled WGS sequence"/>
</dbReference>
<organism evidence="1 2">
    <name type="scientific">Mesorhizobium delmotii</name>
    <dbReference type="NCBI Taxonomy" id="1631247"/>
    <lineage>
        <taxon>Bacteria</taxon>
        <taxon>Pseudomonadati</taxon>
        <taxon>Pseudomonadota</taxon>
        <taxon>Alphaproteobacteria</taxon>
        <taxon>Hyphomicrobiales</taxon>
        <taxon>Phyllobacteriaceae</taxon>
        <taxon>Mesorhizobium</taxon>
    </lineage>
</organism>
<sequence>MVVMLVLVIAIQKIRLGAPRGQINHQASNVIATRFFTACIECKLSSVGANLLSNVL</sequence>
<name>A0A2P9AGC7_9HYPH</name>
<dbReference type="EMBL" id="FUIG01000019">
    <property type="protein sequence ID" value="SJM30156.1"/>
    <property type="molecule type" value="Genomic_DNA"/>
</dbReference>
<reference evidence="2" key="1">
    <citation type="submission" date="2016-12" db="EMBL/GenBank/DDBJ databases">
        <authorList>
            <person name="Brunel B."/>
        </authorList>
    </citation>
    <scope>NUCLEOTIDE SEQUENCE [LARGE SCALE GENOMIC DNA]</scope>
</reference>
<gene>
    <name evidence="1" type="ORF">BQ8482_130055</name>
</gene>
<keyword evidence="2" id="KW-1185">Reference proteome</keyword>
<evidence type="ECO:0000313" key="1">
    <source>
        <dbReference type="EMBL" id="SJM30156.1"/>
    </source>
</evidence>
<protein>
    <submittedName>
        <fullName evidence="1">Uncharacterized protein</fullName>
    </submittedName>
</protein>